<evidence type="ECO:0000313" key="2">
    <source>
        <dbReference type="Proteomes" id="UP000567179"/>
    </source>
</evidence>
<dbReference type="SUPFAM" id="SSF52047">
    <property type="entry name" value="RNI-like"/>
    <property type="match status" value="1"/>
</dbReference>
<keyword evidence="2" id="KW-1185">Reference proteome</keyword>
<dbReference type="Proteomes" id="UP000567179">
    <property type="component" value="Unassembled WGS sequence"/>
</dbReference>
<organism evidence="1 2">
    <name type="scientific">Psilocybe cf. subviscida</name>
    <dbReference type="NCBI Taxonomy" id="2480587"/>
    <lineage>
        <taxon>Eukaryota</taxon>
        <taxon>Fungi</taxon>
        <taxon>Dikarya</taxon>
        <taxon>Basidiomycota</taxon>
        <taxon>Agaricomycotina</taxon>
        <taxon>Agaricomycetes</taxon>
        <taxon>Agaricomycetidae</taxon>
        <taxon>Agaricales</taxon>
        <taxon>Agaricineae</taxon>
        <taxon>Strophariaceae</taxon>
        <taxon>Psilocybe</taxon>
    </lineage>
</organism>
<accession>A0A8H5AR76</accession>
<gene>
    <name evidence="1" type="ORF">D9619_012301</name>
</gene>
<evidence type="ECO:0000313" key="1">
    <source>
        <dbReference type="EMBL" id="KAF5309441.1"/>
    </source>
</evidence>
<name>A0A8H5AR76_9AGAR</name>
<sequence length="466" mass="52374">MDFSWHIVAHVSQRWRSVALEAATLWTKPPTTNHAYTLLMLERSRMSLLDVVLNGLTSIATVTAVLDHITRIESLSILQDALGCHHCQSHLLKLGQNVPHLRILRIRCILRPMSGVPSPVFRLSVNTFQRPVSLQQIHFGTLDYDWNIFPIPSLTVLSLKGCRLSDPPSWMHLQDALRGMPLLEAIAGFNFKDLGLSSPGPSSPQPLNMARLRMLDIIGGSPPAIEYFISNTKFPRLRNSSIILSSNNTENSYPDDYMATVQVVLSLLAHGDFGHLGCLEVKRTGFALSQVVPPLNLSVDRRQFKYRHRYSTTPVAEVQLRVVRDMMKGLATLPSDPLAYISRLKLVESTLIPDDLVELFGGLPQLQSIDAYCSPHTMIQCLRVSSLHAPNTPVPFANLREVNMWKSDDDGDYIPSFMGDLYHCLKLRREFGSMVRKLSLNCKLTPEQVESIREVVGDVIYTRDDD</sequence>
<dbReference type="OrthoDB" id="3172239at2759"/>
<evidence type="ECO:0008006" key="3">
    <source>
        <dbReference type="Google" id="ProtNLM"/>
    </source>
</evidence>
<dbReference type="AlphaFoldDB" id="A0A8H5AR76"/>
<protein>
    <recommendedName>
        <fullName evidence="3">F-box domain-containing protein</fullName>
    </recommendedName>
</protein>
<reference evidence="1 2" key="1">
    <citation type="journal article" date="2020" name="ISME J.">
        <title>Uncovering the hidden diversity of litter-decomposition mechanisms in mushroom-forming fungi.</title>
        <authorList>
            <person name="Floudas D."/>
            <person name="Bentzer J."/>
            <person name="Ahren D."/>
            <person name="Johansson T."/>
            <person name="Persson P."/>
            <person name="Tunlid A."/>
        </authorList>
    </citation>
    <scope>NUCLEOTIDE SEQUENCE [LARGE SCALE GENOMIC DNA]</scope>
    <source>
        <strain evidence="1 2">CBS 101986</strain>
    </source>
</reference>
<comment type="caution">
    <text evidence="1">The sequence shown here is derived from an EMBL/GenBank/DDBJ whole genome shotgun (WGS) entry which is preliminary data.</text>
</comment>
<proteinExistence type="predicted"/>
<dbReference type="EMBL" id="JAACJJ010000059">
    <property type="protein sequence ID" value="KAF5309441.1"/>
    <property type="molecule type" value="Genomic_DNA"/>
</dbReference>